<evidence type="ECO:0000313" key="2">
    <source>
        <dbReference type="Proteomes" id="UP001061991"/>
    </source>
</evidence>
<evidence type="ECO:0000313" key="1">
    <source>
        <dbReference type="EMBL" id="UXN57511.1"/>
    </source>
</evidence>
<accession>A0ACD4CVC0</accession>
<dbReference type="Proteomes" id="UP001061991">
    <property type="component" value="Plasmid p_unnamed3"/>
</dbReference>
<reference evidence="1" key="1">
    <citation type="submission" date="2022-09" db="EMBL/GenBank/DDBJ databases">
        <title>Interaction between co-microsymbionts with complementary sets of symbiotic genes in legume-rhizobium systems.</title>
        <authorList>
            <person name="Safronova V."/>
            <person name="Sazanova A."/>
            <person name="Afonin A."/>
            <person name="Chirak E."/>
        </authorList>
    </citation>
    <scope>NUCLEOTIDE SEQUENCE</scope>
    <source>
        <strain evidence="1">A18/3m</strain>
    </source>
</reference>
<proteinExistence type="predicted"/>
<protein>
    <submittedName>
        <fullName evidence="1">ABC transporter substrate-binding protein</fullName>
    </submittedName>
</protein>
<keyword evidence="1" id="KW-0614">Plasmid</keyword>
<organism evidence="1 2">
    <name type="scientific">Phyllobacterium zundukense</name>
    <dbReference type="NCBI Taxonomy" id="1867719"/>
    <lineage>
        <taxon>Bacteria</taxon>
        <taxon>Pseudomonadati</taxon>
        <taxon>Pseudomonadota</taxon>
        <taxon>Alphaproteobacteria</taxon>
        <taxon>Hyphomicrobiales</taxon>
        <taxon>Phyllobacteriaceae</taxon>
        <taxon>Phyllobacterium</taxon>
    </lineage>
</organism>
<geneLocation type="plasmid" evidence="1 2">
    <name>p_unnamed3</name>
</geneLocation>
<keyword evidence="2" id="KW-1185">Reference proteome</keyword>
<name>A0ACD4CVC0_9HYPH</name>
<gene>
    <name evidence="1" type="ORF">N8E88_04030</name>
</gene>
<dbReference type="EMBL" id="CP104970">
    <property type="protein sequence ID" value="UXN57511.1"/>
    <property type="molecule type" value="Genomic_DNA"/>
</dbReference>
<sequence>MSVNIFNVLAVSLPALFSTCASAEDLNVLYSNAYLLKKPMEEIVKGFEDAHPGTTIHLSDVKGYADMTQLMLRAAITGGVPDVAFQGTSFLQVFVDRGLAVPLDDFINSDSDWKNFGYSNSITKIGQVNGKTYGIPFAISIPTVYFNGDLVKAAGGDPQNLPKTWDGILELAKKIQAPSGGIYFDYAPTGNWTFISLIQAAGGGMMTPDMKKIAFNRKEGMDALKLLKAIGEAGMKDMSRDQAKQAFAAGSIGIFVTSSSDITSYTEQAAGRFPLIVSQFPVPSEKGTLPAGGNAIMIHTKNASKQKLAWEFIKYATNPESQTAMVKAASYIPVNERAVQDAELLGNYYRDNPNLRIPVSQLAQLSGFFSFPGENSTKITKAIKDQLQAVITLKRSPEEAMLQMASEVEALLPNE</sequence>